<keyword evidence="5 8" id="KW-0812">Transmembrane</keyword>
<organism evidence="11 12">
    <name type="scientific">Chelatococcus asaccharovorans</name>
    <dbReference type="NCBI Taxonomy" id="28210"/>
    <lineage>
        <taxon>Bacteria</taxon>
        <taxon>Pseudomonadati</taxon>
        <taxon>Pseudomonadota</taxon>
        <taxon>Alphaproteobacteria</taxon>
        <taxon>Hyphomicrobiales</taxon>
        <taxon>Chelatococcaceae</taxon>
        <taxon>Chelatococcus</taxon>
    </lineage>
</organism>
<keyword evidence="2 8" id="KW-0813">Transport</keyword>
<evidence type="ECO:0000256" key="3">
    <source>
        <dbReference type="ARBA" id="ARBA00022475"/>
    </source>
</evidence>
<evidence type="ECO:0000256" key="1">
    <source>
        <dbReference type="ARBA" id="ARBA00004429"/>
    </source>
</evidence>
<feature type="transmembrane region" description="Helical" evidence="8">
    <location>
        <begin position="478"/>
        <end position="496"/>
    </location>
</feature>
<accession>A0A2V3TT89</accession>
<feature type="domain" description="ABC transmembrane type-1" evidence="10">
    <location>
        <begin position="338"/>
        <end position="552"/>
    </location>
</feature>
<feature type="transmembrane region" description="Helical" evidence="8">
    <location>
        <begin position="149"/>
        <end position="167"/>
    </location>
</feature>
<evidence type="ECO:0000256" key="2">
    <source>
        <dbReference type="ARBA" id="ARBA00022448"/>
    </source>
</evidence>
<dbReference type="Pfam" id="PF00528">
    <property type="entry name" value="BPD_transp_1"/>
    <property type="match status" value="2"/>
</dbReference>
<evidence type="ECO:0000313" key="12">
    <source>
        <dbReference type="Proteomes" id="UP000248021"/>
    </source>
</evidence>
<feature type="region of interest" description="Disordered" evidence="9">
    <location>
        <begin position="561"/>
        <end position="588"/>
    </location>
</feature>
<dbReference type="InterPro" id="IPR000515">
    <property type="entry name" value="MetI-like"/>
</dbReference>
<dbReference type="PROSITE" id="PS50928">
    <property type="entry name" value="ABC_TM1"/>
    <property type="match status" value="2"/>
</dbReference>
<evidence type="ECO:0000256" key="5">
    <source>
        <dbReference type="ARBA" id="ARBA00022692"/>
    </source>
</evidence>
<keyword evidence="3" id="KW-1003">Cell membrane</keyword>
<keyword evidence="4" id="KW-0997">Cell inner membrane</keyword>
<feature type="transmembrane region" description="Helical" evidence="8">
    <location>
        <begin position="195"/>
        <end position="216"/>
    </location>
</feature>
<feature type="transmembrane region" description="Helical" evidence="8">
    <location>
        <begin position="250"/>
        <end position="271"/>
    </location>
</feature>
<keyword evidence="12" id="KW-1185">Reference proteome</keyword>
<protein>
    <submittedName>
        <fullName evidence="11">Iron(III) transport system permease protein</fullName>
    </submittedName>
</protein>
<dbReference type="Gene3D" id="1.10.3720.10">
    <property type="entry name" value="MetI-like"/>
    <property type="match status" value="2"/>
</dbReference>
<proteinExistence type="inferred from homology"/>
<evidence type="ECO:0000256" key="6">
    <source>
        <dbReference type="ARBA" id="ARBA00022989"/>
    </source>
</evidence>
<evidence type="ECO:0000256" key="9">
    <source>
        <dbReference type="SAM" id="MobiDB-lite"/>
    </source>
</evidence>
<comment type="similarity">
    <text evidence="8">Belongs to the binding-protein-dependent transport system permease family.</text>
</comment>
<sequence length="588" mass="62268">MSSRPPPRQMPRGAPERGWRLAGMAVALIVLAPILAIVAVASGAAEGVWPHLVAYVLPEAIRQTAILVAGVGILVVTMGTGLAWLVVAYDFPGRRLLEWALLLPLAMPTYIVAYAYLDILHPVGPVQSLLRAALGITSPRDLGFPDVRSMGGCILLLSFVLYPYVYASVRATFLVQAGGVVEASHSLGAGRFRTFLSIAVPLARPAIVAGTTLALLETLNDIGASEFLGVRTLTVSIYTTWINRGSLAGAAQIALFMLAVVMTLVVVERIARRHADYADAEPGRLKPKRLQGWAAVTATAMAALPVLVGFLIPVLHLCNEAYRRLRFAGFSHNLVDAIRNTASLAVVATVVTLVLATAIIVALRLAAQRGPREVRRVGMLARLASLGYAVPGTVLAIGLMVPLATIDNAIDAALRASLGLSTGLIFSGTVFALIYAYAMRFLALAIGGMEAGLAKMPLTLDDAARTLGAYSGGLIRRIHLPLLWPAMASAAILIFVDCMKELPATLLLRPLDFETLATQLYAEASRGTYEDGAVAALLIVLVGFLPVVGLARLSRHGFVRPRRSSSRRGSGTDSEIDGDLTAGPQPGF</sequence>
<dbReference type="CDD" id="cd06261">
    <property type="entry name" value="TM_PBP2"/>
    <property type="match status" value="2"/>
</dbReference>
<dbReference type="InterPro" id="IPR035906">
    <property type="entry name" value="MetI-like_sf"/>
</dbReference>
<feature type="transmembrane region" description="Helical" evidence="8">
    <location>
        <begin position="292"/>
        <end position="315"/>
    </location>
</feature>
<evidence type="ECO:0000256" key="7">
    <source>
        <dbReference type="ARBA" id="ARBA00023136"/>
    </source>
</evidence>
<feature type="transmembrane region" description="Helical" evidence="8">
    <location>
        <begin position="65"/>
        <end position="87"/>
    </location>
</feature>
<dbReference type="PANTHER" id="PTHR43357">
    <property type="entry name" value="INNER MEMBRANE ABC TRANSPORTER PERMEASE PROTEIN YDCV"/>
    <property type="match status" value="1"/>
</dbReference>
<evidence type="ECO:0000256" key="4">
    <source>
        <dbReference type="ARBA" id="ARBA00022519"/>
    </source>
</evidence>
<dbReference type="GO" id="GO:0055085">
    <property type="term" value="P:transmembrane transport"/>
    <property type="evidence" value="ECO:0007669"/>
    <property type="project" value="InterPro"/>
</dbReference>
<dbReference type="EMBL" id="QJJK01000017">
    <property type="protein sequence ID" value="PXW52163.1"/>
    <property type="molecule type" value="Genomic_DNA"/>
</dbReference>
<comment type="subcellular location">
    <subcellularLocation>
        <location evidence="1">Cell inner membrane</location>
        <topology evidence="1">Multi-pass membrane protein</topology>
    </subcellularLocation>
    <subcellularLocation>
        <location evidence="8">Cell membrane</location>
        <topology evidence="8">Multi-pass membrane protein</topology>
    </subcellularLocation>
</comment>
<gene>
    <name evidence="11" type="ORF">C7450_11724</name>
</gene>
<evidence type="ECO:0000313" key="11">
    <source>
        <dbReference type="EMBL" id="PXW52163.1"/>
    </source>
</evidence>
<feature type="transmembrane region" description="Helical" evidence="8">
    <location>
        <begin position="99"/>
        <end position="117"/>
    </location>
</feature>
<dbReference type="Proteomes" id="UP000248021">
    <property type="component" value="Unassembled WGS sequence"/>
</dbReference>
<keyword evidence="7 8" id="KW-0472">Membrane</keyword>
<dbReference type="RefSeq" id="WP_245450215.1">
    <property type="nucleotide sequence ID" value="NZ_JAHBRY010000001.1"/>
</dbReference>
<feature type="transmembrane region" description="Helical" evidence="8">
    <location>
        <begin position="379"/>
        <end position="404"/>
    </location>
</feature>
<name>A0A2V3TT89_9HYPH</name>
<feature type="transmembrane region" description="Helical" evidence="8">
    <location>
        <begin position="533"/>
        <end position="553"/>
    </location>
</feature>
<dbReference type="GO" id="GO:0005886">
    <property type="term" value="C:plasma membrane"/>
    <property type="evidence" value="ECO:0007669"/>
    <property type="project" value="UniProtKB-SubCell"/>
</dbReference>
<feature type="transmembrane region" description="Helical" evidence="8">
    <location>
        <begin position="21"/>
        <end position="45"/>
    </location>
</feature>
<comment type="caution">
    <text evidence="11">The sequence shown here is derived from an EMBL/GenBank/DDBJ whole genome shotgun (WGS) entry which is preliminary data.</text>
</comment>
<dbReference type="PANTHER" id="PTHR43357:SF3">
    <property type="entry name" value="FE(3+)-TRANSPORT SYSTEM PERMEASE PROTEIN FBPB 2"/>
    <property type="match status" value="1"/>
</dbReference>
<feature type="domain" description="ABC transmembrane type-1" evidence="10">
    <location>
        <begin position="61"/>
        <end position="266"/>
    </location>
</feature>
<dbReference type="SUPFAM" id="SSF161098">
    <property type="entry name" value="MetI-like"/>
    <property type="match status" value="2"/>
</dbReference>
<feature type="transmembrane region" description="Helical" evidence="8">
    <location>
        <begin position="424"/>
        <end position="446"/>
    </location>
</feature>
<evidence type="ECO:0000259" key="10">
    <source>
        <dbReference type="PROSITE" id="PS50928"/>
    </source>
</evidence>
<keyword evidence="6 8" id="KW-1133">Transmembrane helix</keyword>
<feature type="transmembrane region" description="Helical" evidence="8">
    <location>
        <begin position="342"/>
        <end position="367"/>
    </location>
</feature>
<reference evidence="11 12" key="1">
    <citation type="submission" date="2018-05" db="EMBL/GenBank/DDBJ databases">
        <title>Genomic Encyclopedia of Type Strains, Phase IV (KMG-IV): sequencing the most valuable type-strain genomes for metagenomic binning, comparative biology and taxonomic classification.</title>
        <authorList>
            <person name="Goeker M."/>
        </authorList>
    </citation>
    <scope>NUCLEOTIDE SEQUENCE [LARGE SCALE GENOMIC DNA]</scope>
    <source>
        <strain evidence="11 12">DSM 6462</strain>
    </source>
</reference>
<evidence type="ECO:0000256" key="8">
    <source>
        <dbReference type="RuleBase" id="RU363032"/>
    </source>
</evidence>
<dbReference type="AlphaFoldDB" id="A0A2V3TT89"/>